<evidence type="ECO:0000313" key="2">
    <source>
        <dbReference type="EMBL" id="CAB4241543.1"/>
    </source>
</evidence>
<sequence length="211" mass="22704">MKFNDITTTKTPAEAARAALRNESIVVDESLGGRKLREELARINEEIDTLSSKGGSAYTRAILHREIYEDLANVGAYLLEGDLDDDNLEQAEVVIAAKAMNHEFQGFIEDVADMLGSDMITLVDQIKERFGDAAGEQYAQSVKGALEDSINSLMQTKSTLDAAISSLQSGGEVMPTEMPGAETGAEEAPIFPSSSGPEEEPTGREMKSDIA</sequence>
<protein>
    <submittedName>
        <fullName evidence="2">Uncharacterized protein</fullName>
    </submittedName>
</protein>
<organism evidence="2">
    <name type="scientific">uncultured Caudovirales phage</name>
    <dbReference type="NCBI Taxonomy" id="2100421"/>
    <lineage>
        <taxon>Viruses</taxon>
        <taxon>Duplodnaviria</taxon>
        <taxon>Heunggongvirae</taxon>
        <taxon>Uroviricota</taxon>
        <taxon>Caudoviricetes</taxon>
        <taxon>Peduoviridae</taxon>
        <taxon>Maltschvirus</taxon>
        <taxon>Maltschvirus maltsch</taxon>
    </lineage>
</organism>
<proteinExistence type="predicted"/>
<gene>
    <name evidence="2" type="ORF">UFOVP71_81</name>
</gene>
<feature type="region of interest" description="Disordered" evidence="1">
    <location>
        <begin position="169"/>
        <end position="211"/>
    </location>
</feature>
<feature type="compositionally biased region" description="Basic and acidic residues" evidence="1">
    <location>
        <begin position="201"/>
        <end position="211"/>
    </location>
</feature>
<reference evidence="2" key="1">
    <citation type="submission" date="2020-05" db="EMBL/GenBank/DDBJ databases">
        <authorList>
            <person name="Chiriac C."/>
            <person name="Salcher M."/>
            <person name="Ghai R."/>
            <person name="Kavagutti S V."/>
        </authorList>
    </citation>
    <scope>NUCLEOTIDE SEQUENCE</scope>
</reference>
<accession>A0A6J5T9T1</accession>
<dbReference type="EMBL" id="LR797824">
    <property type="protein sequence ID" value="CAB4241543.1"/>
    <property type="molecule type" value="Genomic_DNA"/>
</dbReference>
<evidence type="ECO:0000256" key="1">
    <source>
        <dbReference type="SAM" id="MobiDB-lite"/>
    </source>
</evidence>
<name>A0A6J5T9T1_9CAUD</name>